<dbReference type="OrthoDB" id="5876363at2759"/>
<dbReference type="InterPro" id="IPR011011">
    <property type="entry name" value="Znf_FYVE_PHD"/>
</dbReference>
<dbReference type="eggNOG" id="KOG4299">
    <property type="taxonomic scope" value="Eukaryota"/>
</dbReference>
<keyword evidence="2 4" id="KW-0863">Zinc-finger</keyword>
<dbReference type="InterPro" id="IPR052819">
    <property type="entry name" value="Chromatin_regulatory_protein"/>
</dbReference>
<gene>
    <name evidence="7" type="ORF">CLCR_01033</name>
</gene>
<evidence type="ECO:0000256" key="1">
    <source>
        <dbReference type="ARBA" id="ARBA00022723"/>
    </source>
</evidence>
<dbReference type="InterPro" id="IPR013083">
    <property type="entry name" value="Znf_RING/FYVE/PHD"/>
</dbReference>
<feature type="compositionally biased region" description="Polar residues" evidence="5">
    <location>
        <begin position="1223"/>
        <end position="1232"/>
    </location>
</feature>
<feature type="compositionally biased region" description="Basic residues" evidence="5">
    <location>
        <begin position="604"/>
        <end position="616"/>
    </location>
</feature>
<feature type="compositionally biased region" description="Low complexity" evidence="5">
    <location>
        <begin position="591"/>
        <end position="603"/>
    </location>
</feature>
<dbReference type="GO" id="GO:0008270">
    <property type="term" value="F:zinc ion binding"/>
    <property type="evidence" value="ECO:0007669"/>
    <property type="project" value="UniProtKB-KW"/>
</dbReference>
<keyword evidence="3" id="KW-0862">Zinc</keyword>
<reference evidence="8" key="1">
    <citation type="submission" date="2015-07" db="EMBL/GenBank/DDBJ databases">
        <authorList>
            <person name="Teixeira M.M."/>
            <person name="Souza R.C."/>
            <person name="Almeida L.G."/>
            <person name="Vicente V.A."/>
            <person name="de Hoog S."/>
            <person name="Bocca A.L."/>
            <person name="de Almeida S.R."/>
            <person name="Vasconcelos A.T."/>
            <person name="Felipe M.S."/>
        </authorList>
    </citation>
    <scope>NUCLEOTIDE SEQUENCE [LARGE SCALE GENOMIC DNA]</scope>
    <source>
        <strain evidence="8">KSF</strain>
    </source>
</reference>
<keyword evidence="1" id="KW-0479">Metal-binding</keyword>
<dbReference type="SMART" id="SM00249">
    <property type="entry name" value="PHD"/>
    <property type="match status" value="2"/>
</dbReference>
<dbReference type="PROSITE" id="PS50016">
    <property type="entry name" value="ZF_PHD_2"/>
    <property type="match status" value="1"/>
</dbReference>
<feature type="compositionally biased region" description="Low complexity" evidence="5">
    <location>
        <begin position="377"/>
        <end position="390"/>
    </location>
</feature>
<dbReference type="VEuPathDB" id="FungiDB:G647_09270"/>
<dbReference type="InterPro" id="IPR019787">
    <property type="entry name" value="Znf_PHD-finger"/>
</dbReference>
<dbReference type="InterPro" id="IPR001965">
    <property type="entry name" value="Znf_PHD"/>
</dbReference>
<feature type="compositionally biased region" description="Basic and acidic residues" evidence="5">
    <location>
        <begin position="20"/>
        <end position="33"/>
    </location>
</feature>
<proteinExistence type="predicted"/>
<keyword evidence="8" id="KW-1185">Reference proteome</keyword>
<dbReference type="SUPFAM" id="SSF57903">
    <property type="entry name" value="FYVE/PHD zinc finger"/>
    <property type="match status" value="2"/>
</dbReference>
<dbReference type="VEuPathDB" id="FungiDB:CLCR_01033"/>
<feature type="compositionally biased region" description="Basic residues" evidence="5">
    <location>
        <begin position="1"/>
        <end position="11"/>
    </location>
</feature>
<feature type="domain" description="PHD-type" evidence="6">
    <location>
        <begin position="662"/>
        <end position="711"/>
    </location>
</feature>
<feature type="compositionally biased region" description="Polar residues" evidence="5">
    <location>
        <begin position="288"/>
        <end position="297"/>
    </location>
</feature>
<evidence type="ECO:0000259" key="6">
    <source>
        <dbReference type="PROSITE" id="PS50016"/>
    </source>
</evidence>
<evidence type="ECO:0000313" key="8">
    <source>
        <dbReference type="Proteomes" id="UP000094526"/>
    </source>
</evidence>
<evidence type="ECO:0000256" key="3">
    <source>
        <dbReference type="ARBA" id="ARBA00022833"/>
    </source>
</evidence>
<feature type="compositionally biased region" description="Basic and acidic residues" evidence="5">
    <location>
        <begin position="500"/>
        <end position="515"/>
    </location>
</feature>
<accession>A0A1C1CCJ1</accession>
<sequence>MATRSLRHRSSRYSSPATFGEKEPAPKPVDDPPPRNGQQTGLDGWIEPALRPPAPSFEDSRGLERVGVLENMQPLGTAPSQRLLQKLKLTYARPSPRPTPAQIAEEVVTPATEPAEKMDLASPVEDAVAEQPPGIFPDLPPPHQAPPDTILIASPPRGRPSGRLSTEMPQPGGLSPSPITYPLAPGQHVSPKPLSIQQQLRQDRLRTHVERAIQEAQQKNTPALVNGLQRLREDAHVNYDLWNVVEAMMSNSPTPGQFKLFKRYIKSGVKRHRRESEMSASPYHPSPQRFSELTSPNYRERSPRPRHTQIPPPGYPEQPHPRLNLYFSGTAPPSTYGSEEMPVSPSTVPAQLGVPELSTRTSRPTATTSPHKRKRSGSISSSSSLSPLPSDFEGMLPQDWIELDGPDGSGGSGPAARRQDRSRGPAGSRLRSSASAPNQPAQPSPEHSQPEAATASRANASKRFKKGREETEFDIDELSRRKRDFLDDSFHDYNTIPRPESSEREPVHGHPERPVVTDNPPPPVIHPNRLAVSQAAFPSSLSVQPPSVEIPAHGVGRKRAYDEVEADDLDFTSAGSSSPGPLLVPPPPPGVAKAASRAATPRATRLHPAQKTRKSARVMVSPNKPKNGGITAGISRAGPGRDSRDAAIGNVNGADSGAEDNDEFCASCGGEGKLLCCDGCTNSFHHACLEPPLNPEEEVEGEWFCPRCVGRRTKEAPSPAGLLGMVIRRVDDIIPKAYALPPDIREYFEGVRTGEEGEYEEVGLPRTQNNVGRMNRAGFIEEPNYKETRDGKGHMIRCYQCNLTTNGRDIIPCDFCPAKWHLDCIDPPLAVPPRRRAGDKPGAAWRCPLHVDQDLLSVSRQAEKAPGDLGRIPKPRRPKNAIPVDIAVARGFKNNGVIEVELMKDQPDADKLKELRMNGRVYRVPEMGIRLDFIDRVKKSWYEDQSFPRLMDAPKRTRNRKYRPDGAVLHHPPQQSIVKIREPDFFTGANALAITETAKANVALRKRSIREQQTVLNLARMSERGIDGYSGDALAELTNTLISEAPDKVVRAAERTEVDQLLQLQELINRRLAILNRPDNPTPSVEIGRPVSNRSVNGNRLPPAQDPNIDPILRSGGFDVPPAKTFLVQDLPIDPALQMSTMSAAPKTKFLNGDALDYGDAQDADDEAEISLGSFGQSGKAAWLASREESRLASREESRLASREESRRWRDDTSTSRMSTPTGYTPPTKHSVSQHGYGNGNGIGMDGVDGVDGVDGMDGIEMGS</sequence>
<feature type="region of interest" description="Disordered" evidence="5">
    <location>
        <begin position="570"/>
        <end position="643"/>
    </location>
</feature>
<dbReference type="STRING" id="86049.A0A1C1CCJ1"/>
<dbReference type="InterPro" id="IPR019786">
    <property type="entry name" value="Zinc_finger_PHD-type_CS"/>
</dbReference>
<dbReference type="CDD" id="cd15534">
    <property type="entry name" value="PHD2_PHF12_Rco1"/>
    <property type="match status" value="1"/>
</dbReference>
<dbReference type="CDD" id="cd15535">
    <property type="entry name" value="PHD1_Rco1"/>
    <property type="match status" value="1"/>
</dbReference>
<dbReference type="Proteomes" id="UP000094526">
    <property type="component" value="Unassembled WGS sequence"/>
</dbReference>
<feature type="region of interest" description="Disordered" evidence="5">
    <location>
        <begin position="1187"/>
        <end position="1232"/>
    </location>
</feature>
<dbReference type="AlphaFoldDB" id="A0A1C1CCJ1"/>
<feature type="region of interest" description="Disordered" evidence="5">
    <location>
        <begin position="1081"/>
        <end position="1108"/>
    </location>
</feature>
<feature type="compositionally biased region" description="Basic and acidic residues" evidence="5">
    <location>
        <begin position="1187"/>
        <end position="1214"/>
    </location>
</feature>
<feature type="region of interest" description="Disordered" evidence="5">
    <location>
        <begin position="156"/>
        <end position="177"/>
    </location>
</feature>
<protein>
    <recommendedName>
        <fullName evidence="6">PHD-type domain-containing protein</fullName>
    </recommendedName>
</protein>
<evidence type="ECO:0000313" key="7">
    <source>
        <dbReference type="EMBL" id="OCT46250.1"/>
    </source>
</evidence>
<evidence type="ECO:0000256" key="2">
    <source>
        <dbReference type="ARBA" id="ARBA00022771"/>
    </source>
</evidence>
<dbReference type="PANTHER" id="PTHR47636:SF1">
    <property type="entry name" value="TRANSCRIPTIONAL REGULATORY PROTEIN RCO1"/>
    <property type="match status" value="1"/>
</dbReference>
<feature type="region of interest" description="Disordered" evidence="5">
    <location>
        <begin position="272"/>
        <end position="521"/>
    </location>
</feature>
<dbReference type="GO" id="GO:0006357">
    <property type="term" value="P:regulation of transcription by RNA polymerase II"/>
    <property type="evidence" value="ECO:0007669"/>
    <property type="project" value="TreeGrafter"/>
</dbReference>
<dbReference type="Gene3D" id="3.30.40.10">
    <property type="entry name" value="Zinc/RING finger domain, C3HC4 (zinc finger)"/>
    <property type="match status" value="2"/>
</dbReference>
<feature type="compositionally biased region" description="Low complexity" evidence="5">
    <location>
        <begin position="432"/>
        <end position="445"/>
    </location>
</feature>
<dbReference type="GO" id="GO:0032221">
    <property type="term" value="C:Rpd3S complex"/>
    <property type="evidence" value="ECO:0007669"/>
    <property type="project" value="TreeGrafter"/>
</dbReference>
<dbReference type="Pfam" id="PF00628">
    <property type="entry name" value="PHD"/>
    <property type="match status" value="1"/>
</dbReference>
<name>A0A1C1CCJ1_9EURO</name>
<feature type="region of interest" description="Disordered" evidence="5">
    <location>
        <begin position="1"/>
        <end position="61"/>
    </location>
</feature>
<dbReference type="PROSITE" id="PS01359">
    <property type="entry name" value="ZF_PHD_1"/>
    <property type="match status" value="1"/>
</dbReference>
<dbReference type="EMBL" id="LGRB01000016">
    <property type="protein sequence ID" value="OCT46250.1"/>
    <property type="molecule type" value="Genomic_DNA"/>
</dbReference>
<dbReference type="PANTHER" id="PTHR47636">
    <property type="entry name" value="TRANSCRIPTIONAL REGULATORY PROTEIN RCO1"/>
    <property type="match status" value="1"/>
</dbReference>
<evidence type="ECO:0000256" key="4">
    <source>
        <dbReference type="PROSITE-ProRule" id="PRU00146"/>
    </source>
</evidence>
<evidence type="ECO:0000256" key="5">
    <source>
        <dbReference type="SAM" id="MobiDB-lite"/>
    </source>
</evidence>
<comment type="caution">
    <text evidence="7">The sequence shown here is derived from an EMBL/GenBank/DDBJ whole genome shotgun (WGS) entry which is preliminary data.</text>
</comment>
<feature type="compositionally biased region" description="Low complexity" evidence="5">
    <location>
        <begin position="358"/>
        <end position="369"/>
    </location>
</feature>
<organism evidence="7 8">
    <name type="scientific">Cladophialophora carrionii</name>
    <dbReference type="NCBI Taxonomy" id="86049"/>
    <lineage>
        <taxon>Eukaryota</taxon>
        <taxon>Fungi</taxon>
        <taxon>Dikarya</taxon>
        <taxon>Ascomycota</taxon>
        <taxon>Pezizomycotina</taxon>
        <taxon>Eurotiomycetes</taxon>
        <taxon>Chaetothyriomycetidae</taxon>
        <taxon>Chaetothyriales</taxon>
        <taxon>Herpotrichiellaceae</taxon>
        <taxon>Cladophialophora</taxon>
    </lineage>
</organism>